<gene>
    <name evidence="3" type="ORF">PMIN01_00099</name>
</gene>
<dbReference type="SUPFAM" id="SSF51695">
    <property type="entry name" value="PLC-like phosphodiesterases"/>
    <property type="match status" value="1"/>
</dbReference>
<evidence type="ECO:0000313" key="3">
    <source>
        <dbReference type="EMBL" id="KAF9740560.1"/>
    </source>
</evidence>
<dbReference type="CDD" id="cd08586">
    <property type="entry name" value="PI-PLCc_BcPLC_like"/>
    <property type="match status" value="1"/>
</dbReference>
<keyword evidence="4" id="KW-1185">Reference proteome</keyword>
<feature type="domain" description="Phosphatidylinositol-specific phospholipase C X" evidence="2">
    <location>
        <begin position="169"/>
        <end position="319"/>
    </location>
</feature>
<evidence type="ECO:0000256" key="1">
    <source>
        <dbReference type="SAM" id="MobiDB-lite"/>
    </source>
</evidence>
<dbReference type="OrthoDB" id="1046782at2759"/>
<feature type="region of interest" description="Disordered" evidence="1">
    <location>
        <begin position="323"/>
        <end position="364"/>
    </location>
</feature>
<dbReference type="Pfam" id="PF00388">
    <property type="entry name" value="PI-PLC-X"/>
    <property type="match status" value="1"/>
</dbReference>
<protein>
    <submittedName>
        <fullName evidence="3">1-phosphatidylinositol phosphodiesterase 2</fullName>
    </submittedName>
</protein>
<name>A0A9P6KVP5_9PLEO</name>
<dbReference type="EMBL" id="WJXW01000001">
    <property type="protein sequence ID" value="KAF9740560.1"/>
    <property type="molecule type" value="Genomic_DNA"/>
</dbReference>
<dbReference type="AlphaFoldDB" id="A0A9P6KVP5"/>
<comment type="caution">
    <text evidence="3">The sequence shown here is derived from an EMBL/GenBank/DDBJ whole genome shotgun (WGS) entry which is preliminary data.</text>
</comment>
<organism evidence="3 4">
    <name type="scientific">Paraphaeosphaeria minitans</name>
    <dbReference type="NCBI Taxonomy" id="565426"/>
    <lineage>
        <taxon>Eukaryota</taxon>
        <taxon>Fungi</taxon>
        <taxon>Dikarya</taxon>
        <taxon>Ascomycota</taxon>
        <taxon>Pezizomycotina</taxon>
        <taxon>Dothideomycetes</taxon>
        <taxon>Pleosporomycetidae</taxon>
        <taxon>Pleosporales</taxon>
        <taxon>Massarineae</taxon>
        <taxon>Didymosphaeriaceae</taxon>
        <taxon>Paraphaeosphaeria</taxon>
    </lineage>
</organism>
<dbReference type="Proteomes" id="UP000756921">
    <property type="component" value="Unassembled WGS sequence"/>
</dbReference>
<dbReference type="SMART" id="SM00148">
    <property type="entry name" value="PLCXc"/>
    <property type="match status" value="1"/>
</dbReference>
<reference evidence="3" key="1">
    <citation type="journal article" date="2020" name="Mol. Plant Microbe Interact.">
        <title>Genome Sequence of the Biocontrol Agent Coniothyrium minitans strain Conio (IMI 134523).</title>
        <authorList>
            <person name="Patel D."/>
            <person name="Shittu T.A."/>
            <person name="Baroncelli R."/>
            <person name="Muthumeenakshi S."/>
            <person name="Osborne T.H."/>
            <person name="Janganan T.K."/>
            <person name="Sreenivasaprasad S."/>
        </authorList>
    </citation>
    <scope>NUCLEOTIDE SEQUENCE</scope>
    <source>
        <strain evidence="3">Conio</strain>
    </source>
</reference>
<dbReference type="InterPro" id="IPR017946">
    <property type="entry name" value="PLC-like_Pdiesterase_TIM-brl"/>
</dbReference>
<proteinExistence type="predicted"/>
<dbReference type="InterPro" id="IPR051057">
    <property type="entry name" value="PI-PLC_domain"/>
</dbReference>
<dbReference type="Gene3D" id="3.20.20.190">
    <property type="entry name" value="Phosphatidylinositol (PI) phosphodiesterase"/>
    <property type="match status" value="1"/>
</dbReference>
<dbReference type="PANTHER" id="PTHR13593:SF113">
    <property type="entry name" value="SI:DKEY-266F7.9"/>
    <property type="match status" value="1"/>
</dbReference>
<evidence type="ECO:0000259" key="2">
    <source>
        <dbReference type="SMART" id="SM00148"/>
    </source>
</evidence>
<dbReference type="GO" id="GO:0008081">
    <property type="term" value="F:phosphoric diester hydrolase activity"/>
    <property type="evidence" value="ECO:0007669"/>
    <property type="project" value="InterPro"/>
</dbReference>
<sequence>MAPLLTVRNLTAATVTLKSLERFEEPNTKRSKATAFPSALKNAQTIAPSAPELGLHSQSFQRQDLDVELAPFESYTLRLHPLEESNHKPTSSLSSTTLRLTIQNGENERFRIDTNPTYTQKGSRMLTPLTPNPSTSYTALYHPTTATAHLTIHTHHLPDYAKWMQSLPDTLPLSAISIPGTHNSHTHYRALPSVRCQVVDIKTQLENGIRFLDIRVQPISPRDTSKRDLYLVHGAFFIVLTGAKYLDPVLDACYAFLEANPSETILVSLKREGMGRATDPHLATILERHYFAPNASKWYTGNTIPYLRSARGKLVLVRRYKVSPSASPDPDADADAYACTDADEEQDQEKGDPAPGLDATAWPNNVPHALHGPFTVQDSCDVAHPSAIPAKLAHATAHLVRAAAATHPVPGATTDATHPVPPGPVSLNFLSGSNFFHRGTWPERIASVVNRGVEEWVCAGHHLAVLGGDPPMDVRVPGGRRAGVRGVGEGDGGAGVVVMDMVGEGGNWDLVRLVVGLNMGILSKVRVGM</sequence>
<evidence type="ECO:0000313" key="4">
    <source>
        <dbReference type="Proteomes" id="UP000756921"/>
    </source>
</evidence>
<dbReference type="GO" id="GO:0006629">
    <property type="term" value="P:lipid metabolic process"/>
    <property type="evidence" value="ECO:0007669"/>
    <property type="project" value="InterPro"/>
</dbReference>
<dbReference type="InterPro" id="IPR000909">
    <property type="entry name" value="PLipase_C_PInositol-sp_X_dom"/>
</dbReference>
<accession>A0A9P6KVP5</accession>
<feature type="compositionally biased region" description="Low complexity" evidence="1">
    <location>
        <begin position="323"/>
        <end position="340"/>
    </location>
</feature>
<dbReference type="PROSITE" id="PS50007">
    <property type="entry name" value="PIPLC_X_DOMAIN"/>
    <property type="match status" value="1"/>
</dbReference>
<dbReference type="PANTHER" id="PTHR13593">
    <property type="match status" value="1"/>
</dbReference>